<evidence type="ECO:0000259" key="6">
    <source>
        <dbReference type="PROSITE" id="PS50893"/>
    </source>
</evidence>
<evidence type="ECO:0000313" key="7">
    <source>
        <dbReference type="EMBL" id="PJI86175.1"/>
    </source>
</evidence>
<comment type="caution">
    <text evidence="7">The sequence shown here is derived from an EMBL/GenBank/DDBJ whole genome shotgun (WGS) entry which is preliminary data.</text>
</comment>
<dbReference type="CDD" id="cd03224">
    <property type="entry name" value="ABC_TM1139_LivF_branched"/>
    <property type="match status" value="1"/>
</dbReference>
<dbReference type="RefSeq" id="WP_100368491.1">
    <property type="nucleotide sequence ID" value="NZ_PGTY01000002.1"/>
</dbReference>
<dbReference type="InterPro" id="IPR052156">
    <property type="entry name" value="BCAA_Transport_ATP-bd_LivF"/>
</dbReference>
<dbReference type="InterPro" id="IPR003439">
    <property type="entry name" value="ABC_transporter-like_ATP-bd"/>
</dbReference>
<keyword evidence="3" id="KW-0547">Nucleotide-binding</keyword>
<evidence type="ECO:0000256" key="3">
    <source>
        <dbReference type="ARBA" id="ARBA00022741"/>
    </source>
</evidence>
<dbReference type="PANTHER" id="PTHR43820:SF5">
    <property type="entry name" value="HIGH-AFFINITY BRANCHED-CHAIN AMINO ACID TRANSPORT ATP-BINDING PROTEIN"/>
    <property type="match status" value="1"/>
</dbReference>
<evidence type="ECO:0000256" key="1">
    <source>
        <dbReference type="ARBA" id="ARBA00005417"/>
    </source>
</evidence>
<dbReference type="PROSITE" id="PS00211">
    <property type="entry name" value="ABC_TRANSPORTER_1"/>
    <property type="match status" value="1"/>
</dbReference>
<keyword evidence="8" id="KW-1185">Reference proteome</keyword>
<dbReference type="InterPro" id="IPR003593">
    <property type="entry name" value="AAA+_ATPase"/>
</dbReference>
<dbReference type="GO" id="GO:0015658">
    <property type="term" value="F:branched-chain amino acid transmembrane transporter activity"/>
    <property type="evidence" value="ECO:0007669"/>
    <property type="project" value="TreeGrafter"/>
</dbReference>
<dbReference type="SUPFAM" id="SSF52540">
    <property type="entry name" value="P-loop containing nucleoside triphosphate hydrolases"/>
    <property type="match status" value="1"/>
</dbReference>
<dbReference type="GO" id="GO:0015807">
    <property type="term" value="P:L-amino acid transport"/>
    <property type="evidence" value="ECO:0007669"/>
    <property type="project" value="TreeGrafter"/>
</dbReference>
<name>A0A2M8W5G7_9RHOB</name>
<dbReference type="Pfam" id="PF00005">
    <property type="entry name" value="ABC_tran"/>
    <property type="match status" value="1"/>
</dbReference>
<proteinExistence type="inferred from homology"/>
<dbReference type="PROSITE" id="PS50893">
    <property type="entry name" value="ABC_TRANSPORTER_2"/>
    <property type="match status" value="1"/>
</dbReference>
<evidence type="ECO:0000256" key="2">
    <source>
        <dbReference type="ARBA" id="ARBA00022448"/>
    </source>
</evidence>
<reference evidence="7 8" key="1">
    <citation type="submission" date="2017-11" db="EMBL/GenBank/DDBJ databases">
        <title>Genomic Encyclopedia of Archaeal and Bacterial Type Strains, Phase II (KMG-II): From Individual Species to Whole Genera.</title>
        <authorList>
            <person name="Goeker M."/>
        </authorList>
    </citation>
    <scope>NUCLEOTIDE SEQUENCE [LARGE SCALE GENOMIC DNA]</scope>
    <source>
        <strain evidence="7 8">DSM 29128</strain>
    </source>
</reference>
<dbReference type="GO" id="GO:0016887">
    <property type="term" value="F:ATP hydrolysis activity"/>
    <property type="evidence" value="ECO:0007669"/>
    <property type="project" value="InterPro"/>
</dbReference>
<dbReference type="OrthoDB" id="9806149at2"/>
<dbReference type="Gene3D" id="3.40.50.300">
    <property type="entry name" value="P-loop containing nucleotide triphosphate hydrolases"/>
    <property type="match status" value="1"/>
</dbReference>
<protein>
    <submittedName>
        <fullName evidence="7">Amino acid/amide ABC transporter ATP-binding protein 2 (HAAT family)</fullName>
    </submittedName>
</protein>
<dbReference type="GO" id="GO:0005524">
    <property type="term" value="F:ATP binding"/>
    <property type="evidence" value="ECO:0007669"/>
    <property type="project" value="UniProtKB-KW"/>
</dbReference>
<sequence length="236" mass="25342">MPDTLLALNGLDAHYGDFQALFGVDMEVHAGEVISIIGANGAGKTTLMRSITGLMRNTAEQINHLGQPIGRLRADQVAHRGIAMVPEGRQLFPSLSIEENLLVGGKVGRTGPWSLSKVYDMFPILAERKGQKSMSLSGGQQQMVAIGRALMANPDLILFDEISLGLAPVVISDIYKALPDIIGEGMTAMLVEQDISRALQVSSRVYCLQEGRVSLEGRTGDVSRDDITAAYFGVTT</sequence>
<dbReference type="SMART" id="SM00382">
    <property type="entry name" value="AAA"/>
    <property type="match status" value="1"/>
</dbReference>
<keyword evidence="5" id="KW-0029">Amino-acid transport</keyword>
<feature type="domain" description="ABC transporter" evidence="6">
    <location>
        <begin position="6"/>
        <end position="235"/>
    </location>
</feature>
<dbReference type="Proteomes" id="UP000228531">
    <property type="component" value="Unassembled WGS sequence"/>
</dbReference>
<evidence type="ECO:0000256" key="4">
    <source>
        <dbReference type="ARBA" id="ARBA00022840"/>
    </source>
</evidence>
<dbReference type="AlphaFoldDB" id="A0A2M8W5G7"/>
<evidence type="ECO:0000256" key="5">
    <source>
        <dbReference type="ARBA" id="ARBA00022970"/>
    </source>
</evidence>
<dbReference type="EMBL" id="PGTY01000002">
    <property type="protein sequence ID" value="PJI86175.1"/>
    <property type="molecule type" value="Genomic_DNA"/>
</dbReference>
<dbReference type="InterPro" id="IPR017871">
    <property type="entry name" value="ABC_transporter-like_CS"/>
</dbReference>
<organism evidence="7 8">
    <name type="scientific">Yoonia maricola</name>
    <dbReference type="NCBI Taxonomy" id="420999"/>
    <lineage>
        <taxon>Bacteria</taxon>
        <taxon>Pseudomonadati</taxon>
        <taxon>Pseudomonadota</taxon>
        <taxon>Alphaproteobacteria</taxon>
        <taxon>Rhodobacterales</taxon>
        <taxon>Paracoccaceae</taxon>
        <taxon>Yoonia</taxon>
    </lineage>
</organism>
<keyword evidence="4 7" id="KW-0067">ATP-binding</keyword>
<dbReference type="InterPro" id="IPR027417">
    <property type="entry name" value="P-loop_NTPase"/>
</dbReference>
<comment type="similarity">
    <text evidence="1">Belongs to the ABC transporter superfamily.</text>
</comment>
<gene>
    <name evidence="7" type="ORF">BC777_2534</name>
</gene>
<dbReference type="PANTHER" id="PTHR43820">
    <property type="entry name" value="HIGH-AFFINITY BRANCHED-CHAIN AMINO ACID TRANSPORT ATP-BINDING PROTEIN LIVF"/>
    <property type="match status" value="1"/>
</dbReference>
<accession>A0A2M8W5G7</accession>
<evidence type="ECO:0000313" key="8">
    <source>
        <dbReference type="Proteomes" id="UP000228531"/>
    </source>
</evidence>
<keyword evidence="2" id="KW-0813">Transport</keyword>